<evidence type="ECO:0000259" key="1">
    <source>
        <dbReference type="Pfam" id="PF01796"/>
    </source>
</evidence>
<gene>
    <name evidence="3" type="ORF">HLB16_19895</name>
</gene>
<feature type="domain" description="ChsH2 C-terminal OB-fold" evidence="1">
    <location>
        <begin position="57"/>
        <end position="117"/>
    </location>
</feature>
<dbReference type="EMBL" id="JABEMD010000040">
    <property type="protein sequence ID" value="NNH13127.1"/>
    <property type="molecule type" value="Genomic_DNA"/>
</dbReference>
<dbReference type="PANTHER" id="PTHR34075">
    <property type="entry name" value="BLR3430 PROTEIN"/>
    <property type="match status" value="1"/>
</dbReference>
<accession>A0A849BKT3</accession>
<dbReference type="PANTHER" id="PTHR34075:SF5">
    <property type="entry name" value="BLR3430 PROTEIN"/>
    <property type="match status" value="1"/>
</dbReference>
<comment type="caution">
    <text evidence="3">The sequence shown here is derived from an EMBL/GenBank/DDBJ whole genome shotgun (WGS) entry which is preliminary data.</text>
</comment>
<sequence length="135" mass="14830">MPSSANSADDVLRQGRHPYADGLEAGRVRYQSCGDCGTAQSLERHACQRCGSVRLAWRDAAGSATVYAVTEVARAPDDTFRALVPYTLVLATLDEGPRVMGHAEPGVAIGDRVRAGFFRHGERTLLRFLREQRRE</sequence>
<evidence type="ECO:0000313" key="3">
    <source>
        <dbReference type="EMBL" id="NNH13127.1"/>
    </source>
</evidence>
<dbReference type="AlphaFoldDB" id="A0A849BKT3"/>
<dbReference type="InterPro" id="IPR022002">
    <property type="entry name" value="ChsH2_Znr"/>
</dbReference>
<protein>
    <submittedName>
        <fullName evidence="3">DNA-binding protein</fullName>
    </submittedName>
</protein>
<name>A0A849BKT3_9BURK</name>
<dbReference type="GO" id="GO:0003677">
    <property type="term" value="F:DNA binding"/>
    <property type="evidence" value="ECO:0007669"/>
    <property type="project" value="UniProtKB-KW"/>
</dbReference>
<proteinExistence type="predicted"/>
<dbReference type="SUPFAM" id="SSF50249">
    <property type="entry name" value="Nucleic acid-binding proteins"/>
    <property type="match status" value="1"/>
</dbReference>
<evidence type="ECO:0000313" key="4">
    <source>
        <dbReference type="Proteomes" id="UP000542973"/>
    </source>
</evidence>
<reference evidence="3 4" key="1">
    <citation type="submission" date="2020-05" db="EMBL/GenBank/DDBJ databases">
        <title>MicrobeNet Type strains.</title>
        <authorList>
            <person name="Nicholson A.C."/>
        </authorList>
    </citation>
    <scope>NUCLEOTIDE SEQUENCE [LARGE SCALE GENOMIC DNA]</scope>
    <source>
        <strain evidence="3 4">ATCC 700815</strain>
    </source>
</reference>
<dbReference type="InterPro" id="IPR052513">
    <property type="entry name" value="Thioester_dehydratase-like"/>
</dbReference>
<dbReference type="Pfam" id="PF12172">
    <property type="entry name" value="zf-ChsH2"/>
    <property type="match status" value="1"/>
</dbReference>
<dbReference type="Proteomes" id="UP000542973">
    <property type="component" value="Unassembled WGS sequence"/>
</dbReference>
<dbReference type="RefSeq" id="WP_053824261.1">
    <property type="nucleotide sequence ID" value="NZ_BAAAEB010000019.1"/>
</dbReference>
<dbReference type="InterPro" id="IPR002878">
    <property type="entry name" value="ChsH2_C"/>
</dbReference>
<organism evidence="3 4">
    <name type="scientific">Cupriavidus gilardii</name>
    <dbReference type="NCBI Taxonomy" id="82541"/>
    <lineage>
        <taxon>Bacteria</taxon>
        <taxon>Pseudomonadati</taxon>
        <taxon>Pseudomonadota</taxon>
        <taxon>Betaproteobacteria</taxon>
        <taxon>Burkholderiales</taxon>
        <taxon>Burkholderiaceae</taxon>
        <taxon>Cupriavidus</taxon>
    </lineage>
</organism>
<feature type="domain" description="ChsH2 rubredoxin-like zinc ribbon" evidence="2">
    <location>
        <begin position="21"/>
        <end position="52"/>
    </location>
</feature>
<dbReference type="Pfam" id="PF01796">
    <property type="entry name" value="OB_ChsH2_C"/>
    <property type="match status" value="1"/>
</dbReference>
<keyword evidence="3" id="KW-0238">DNA-binding</keyword>
<dbReference type="InterPro" id="IPR012340">
    <property type="entry name" value="NA-bd_OB-fold"/>
</dbReference>
<evidence type="ECO:0000259" key="2">
    <source>
        <dbReference type="Pfam" id="PF12172"/>
    </source>
</evidence>